<comment type="caution">
    <text evidence="2">The sequence shown here is derived from an EMBL/GenBank/DDBJ whole genome shotgun (WGS) entry which is preliminary data.</text>
</comment>
<organism evidence="2 3">
    <name type="scientific">Actinocorallia libanotica</name>
    <dbReference type="NCBI Taxonomy" id="46162"/>
    <lineage>
        <taxon>Bacteria</taxon>
        <taxon>Bacillati</taxon>
        <taxon>Actinomycetota</taxon>
        <taxon>Actinomycetes</taxon>
        <taxon>Streptosporangiales</taxon>
        <taxon>Thermomonosporaceae</taxon>
        <taxon>Actinocorallia</taxon>
    </lineage>
</organism>
<evidence type="ECO:0000313" key="3">
    <source>
        <dbReference type="Proteomes" id="UP001500665"/>
    </source>
</evidence>
<protein>
    <submittedName>
        <fullName evidence="2">Uncharacterized protein</fullName>
    </submittedName>
</protein>
<sequence length="57" mass="5612">MPVRPAPGIKERGTGPGTGESPVVRPPTGHGVGERGAGEDDGRGLADGRAAARRAPG</sequence>
<feature type="compositionally biased region" description="Low complexity" evidence="1">
    <location>
        <begin position="47"/>
        <end position="57"/>
    </location>
</feature>
<gene>
    <name evidence="2" type="ORF">GCM10009550_38080</name>
</gene>
<keyword evidence="3" id="KW-1185">Reference proteome</keyword>
<reference evidence="3" key="1">
    <citation type="journal article" date="2019" name="Int. J. Syst. Evol. Microbiol.">
        <title>The Global Catalogue of Microorganisms (GCM) 10K type strain sequencing project: providing services to taxonomists for standard genome sequencing and annotation.</title>
        <authorList>
            <consortium name="The Broad Institute Genomics Platform"/>
            <consortium name="The Broad Institute Genome Sequencing Center for Infectious Disease"/>
            <person name="Wu L."/>
            <person name="Ma J."/>
        </authorList>
    </citation>
    <scope>NUCLEOTIDE SEQUENCE [LARGE SCALE GENOMIC DNA]</scope>
    <source>
        <strain evidence="3">JCM 10696</strain>
    </source>
</reference>
<proteinExistence type="predicted"/>
<evidence type="ECO:0000256" key="1">
    <source>
        <dbReference type="SAM" id="MobiDB-lite"/>
    </source>
</evidence>
<dbReference type="Proteomes" id="UP001500665">
    <property type="component" value="Unassembled WGS sequence"/>
</dbReference>
<feature type="region of interest" description="Disordered" evidence="1">
    <location>
        <begin position="1"/>
        <end position="57"/>
    </location>
</feature>
<evidence type="ECO:0000313" key="2">
    <source>
        <dbReference type="EMBL" id="GAA0954616.1"/>
    </source>
</evidence>
<dbReference type="EMBL" id="BAAAHH010000015">
    <property type="protein sequence ID" value="GAA0954616.1"/>
    <property type="molecule type" value="Genomic_DNA"/>
</dbReference>
<accession>A0ABP4BTI6</accession>
<name>A0ABP4BTI6_9ACTN</name>
<feature type="compositionally biased region" description="Basic and acidic residues" evidence="1">
    <location>
        <begin position="32"/>
        <end position="46"/>
    </location>
</feature>